<dbReference type="AlphaFoldDB" id="A0A090IZ11"/>
<protein>
    <recommendedName>
        <fullName evidence="1">TPM domain-containing protein</fullName>
    </recommendedName>
</protein>
<sequence>MVRKTVMACILGFFGLFLLLLVGAKEIAAIEQKIYDDANLLDEAEIEELEELAKELAEEIGTDLIVLTTTSSMDVDPYTKKFYEEMAPGYDKPHGSTVILTINMEYRDVYLESFGRAYDYLTSSRLTDIRESITPYLSNGDKKYSKVNQGTEKE</sequence>
<dbReference type="Proteomes" id="UP000040576">
    <property type="component" value="Unassembled WGS sequence"/>
</dbReference>
<name>A0A090IZ11_9BACI</name>
<accession>A0A090IZ11</accession>
<organism evidence="2 3">
    <name type="scientific">Caldibacillus thermoamylovorans</name>
    <dbReference type="NCBI Taxonomy" id="35841"/>
    <lineage>
        <taxon>Bacteria</taxon>
        <taxon>Bacillati</taxon>
        <taxon>Bacillota</taxon>
        <taxon>Bacilli</taxon>
        <taxon>Bacillales</taxon>
        <taxon>Bacillaceae</taxon>
        <taxon>Caldibacillus</taxon>
    </lineage>
</organism>
<dbReference type="Gene3D" id="3.10.310.50">
    <property type="match status" value="1"/>
</dbReference>
<dbReference type="Pfam" id="PF04536">
    <property type="entry name" value="TPM_phosphatase"/>
    <property type="match status" value="1"/>
</dbReference>
<proteinExistence type="predicted"/>
<gene>
    <name evidence="2" type="ORF">BT1A1_3178</name>
</gene>
<feature type="domain" description="TPM" evidence="1">
    <location>
        <begin position="34"/>
        <end position="141"/>
    </location>
</feature>
<evidence type="ECO:0000259" key="1">
    <source>
        <dbReference type="Pfam" id="PF04536"/>
    </source>
</evidence>
<dbReference type="EMBL" id="CCRF01000095">
    <property type="protein sequence ID" value="CEE02962.1"/>
    <property type="molecule type" value="Genomic_DNA"/>
</dbReference>
<evidence type="ECO:0000313" key="3">
    <source>
        <dbReference type="Proteomes" id="UP000040576"/>
    </source>
</evidence>
<evidence type="ECO:0000313" key="2">
    <source>
        <dbReference type="EMBL" id="CEE02962.1"/>
    </source>
</evidence>
<dbReference type="RefSeq" id="WP_051989181.1">
    <property type="nucleotide sequence ID" value="NZ_CCRF01000095.1"/>
</dbReference>
<reference evidence="2 3" key="1">
    <citation type="submission" date="2014-07" db="EMBL/GenBank/DDBJ databases">
        <authorList>
            <person name="Wibberg Daniel"/>
        </authorList>
    </citation>
    <scope>NUCLEOTIDE SEQUENCE [LARGE SCALE GENOMIC DNA]</scope>
</reference>
<dbReference type="InterPro" id="IPR007621">
    <property type="entry name" value="TPM_dom"/>
</dbReference>
<keyword evidence="3" id="KW-1185">Reference proteome</keyword>